<dbReference type="OMA" id="LWMQRLK"/>
<evidence type="ECO:0000313" key="4">
    <source>
        <dbReference type="EnsemblFungi" id="MAPG_04003T0"/>
    </source>
</evidence>
<feature type="domain" description="CID" evidence="2">
    <location>
        <begin position="1"/>
        <end position="133"/>
    </location>
</feature>
<dbReference type="Proteomes" id="UP000011715">
    <property type="component" value="Unassembled WGS sequence"/>
</dbReference>
<dbReference type="GO" id="GO:0031124">
    <property type="term" value="P:mRNA 3'-end processing"/>
    <property type="evidence" value="ECO:0007669"/>
    <property type="project" value="InterPro"/>
</dbReference>
<evidence type="ECO:0000259" key="2">
    <source>
        <dbReference type="PROSITE" id="PS51391"/>
    </source>
</evidence>
<evidence type="ECO:0000313" key="3">
    <source>
        <dbReference type="EMBL" id="KLU84969.1"/>
    </source>
</evidence>
<feature type="compositionally biased region" description="Polar residues" evidence="1">
    <location>
        <begin position="379"/>
        <end position="388"/>
    </location>
</feature>
<evidence type="ECO:0000313" key="5">
    <source>
        <dbReference type="Proteomes" id="UP000011715"/>
    </source>
</evidence>
<reference evidence="5" key="1">
    <citation type="submission" date="2010-05" db="EMBL/GenBank/DDBJ databases">
        <title>The genome sequence of Magnaporthe poae strain ATCC 64411.</title>
        <authorList>
            <person name="Ma L.-J."/>
            <person name="Dead R."/>
            <person name="Young S."/>
            <person name="Zeng Q."/>
            <person name="Koehrsen M."/>
            <person name="Alvarado L."/>
            <person name="Berlin A."/>
            <person name="Chapman S.B."/>
            <person name="Chen Z."/>
            <person name="Freedman E."/>
            <person name="Gellesch M."/>
            <person name="Goldberg J."/>
            <person name="Griggs A."/>
            <person name="Gujja S."/>
            <person name="Heilman E.R."/>
            <person name="Heiman D."/>
            <person name="Hepburn T."/>
            <person name="Howarth C."/>
            <person name="Jen D."/>
            <person name="Larson L."/>
            <person name="Mehta T."/>
            <person name="Neiman D."/>
            <person name="Pearson M."/>
            <person name="Roberts A."/>
            <person name="Saif S."/>
            <person name="Shea T."/>
            <person name="Shenoy N."/>
            <person name="Sisk P."/>
            <person name="Stolte C."/>
            <person name="Sykes S."/>
            <person name="Walk T."/>
            <person name="White J."/>
            <person name="Yandava C."/>
            <person name="Haas B."/>
            <person name="Nusbaum C."/>
            <person name="Birren B."/>
        </authorList>
    </citation>
    <scope>NUCLEOTIDE SEQUENCE [LARGE SCALE GENOMIC DNA]</scope>
    <source>
        <strain evidence="5">ATCC 64411 / 73-15</strain>
    </source>
</reference>
<dbReference type="EMBL" id="GL876968">
    <property type="protein sequence ID" value="KLU84969.1"/>
    <property type="molecule type" value="Genomic_DNA"/>
</dbReference>
<feature type="region of interest" description="Disordered" evidence="1">
    <location>
        <begin position="379"/>
        <end position="412"/>
    </location>
</feature>
<keyword evidence="5" id="KW-1185">Reference proteome</keyword>
<dbReference type="PROSITE" id="PS51391">
    <property type="entry name" value="CID"/>
    <property type="match status" value="1"/>
</dbReference>
<dbReference type="EMBL" id="ADBL01000942">
    <property type="status" value="NOT_ANNOTATED_CDS"/>
    <property type="molecule type" value="Genomic_DNA"/>
</dbReference>
<organism evidence="4 5">
    <name type="scientific">Magnaporthiopsis poae (strain ATCC 64411 / 73-15)</name>
    <name type="common">Kentucky bluegrass fungus</name>
    <name type="synonym">Magnaporthe poae</name>
    <dbReference type="NCBI Taxonomy" id="644358"/>
    <lineage>
        <taxon>Eukaryota</taxon>
        <taxon>Fungi</taxon>
        <taxon>Dikarya</taxon>
        <taxon>Ascomycota</taxon>
        <taxon>Pezizomycotina</taxon>
        <taxon>Sordariomycetes</taxon>
        <taxon>Sordariomycetidae</taxon>
        <taxon>Magnaporthales</taxon>
        <taxon>Magnaporthaceae</taxon>
        <taxon>Magnaporthiopsis</taxon>
    </lineage>
</organism>
<protein>
    <recommendedName>
        <fullName evidence="2">CID domain-containing protein</fullName>
    </recommendedName>
</protein>
<dbReference type="PANTHER" id="PTHR12460:SF0">
    <property type="entry name" value="CID DOMAIN-CONTAINING PROTEIN-RELATED"/>
    <property type="match status" value="1"/>
</dbReference>
<dbReference type="InterPro" id="IPR008942">
    <property type="entry name" value="ENTH_VHS"/>
</dbReference>
<dbReference type="OrthoDB" id="10069473at2759"/>
<dbReference type="CDD" id="cd17003">
    <property type="entry name" value="CID_Rtt103"/>
    <property type="match status" value="1"/>
</dbReference>
<dbReference type="GO" id="GO:0099122">
    <property type="term" value="F:RNA polymerase II C-terminal domain binding"/>
    <property type="evidence" value="ECO:0007669"/>
    <property type="project" value="InterPro"/>
</dbReference>
<dbReference type="AlphaFoldDB" id="A0A0C4DVJ7"/>
<name>A0A0C4DVJ7_MAGP6</name>
<feature type="compositionally biased region" description="Polar residues" evidence="1">
    <location>
        <begin position="356"/>
        <end position="365"/>
    </location>
</feature>
<feature type="region of interest" description="Disordered" evidence="1">
    <location>
        <begin position="281"/>
        <end position="367"/>
    </location>
</feature>
<reference evidence="4" key="5">
    <citation type="submission" date="2015-06" db="UniProtKB">
        <authorList>
            <consortium name="EnsemblFungi"/>
        </authorList>
    </citation>
    <scope>IDENTIFICATION</scope>
    <source>
        <strain evidence="4">ATCC 64411</strain>
    </source>
</reference>
<reference evidence="3" key="3">
    <citation type="submission" date="2011-03" db="EMBL/GenBank/DDBJ databases">
        <title>Annotation of Magnaporthe poae ATCC 64411.</title>
        <authorList>
            <person name="Ma L.-J."/>
            <person name="Dead R."/>
            <person name="Young S.K."/>
            <person name="Zeng Q."/>
            <person name="Gargeya S."/>
            <person name="Fitzgerald M."/>
            <person name="Haas B."/>
            <person name="Abouelleil A."/>
            <person name="Alvarado L."/>
            <person name="Arachchi H.M."/>
            <person name="Berlin A."/>
            <person name="Brown A."/>
            <person name="Chapman S.B."/>
            <person name="Chen Z."/>
            <person name="Dunbar C."/>
            <person name="Freedman E."/>
            <person name="Gearin G."/>
            <person name="Gellesch M."/>
            <person name="Goldberg J."/>
            <person name="Griggs A."/>
            <person name="Gujja S."/>
            <person name="Heiman D."/>
            <person name="Howarth C."/>
            <person name="Larson L."/>
            <person name="Lui A."/>
            <person name="MacDonald P.J.P."/>
            <person name="Mehta T."/>
            <person name="Montmayeur A."/>
            <person name="Murphy C."/>
            <person name="Neiman D."/>
            <person name="Pearson M."/>
            <person name="Priest M."/>
            <person name="Roberts A."/>
            <person name="Saif S."/>
            <person name="Shea T."/>
            <person name="Shenoy N."/>
            <person name="Sisk P."/>
            <person name="Stolte C."/>
            <person name="Sykes S."/>
            <person name="Yandava C."/>
            <person name="Wortman J."/>
            <person name="Nusbaum C."/>
            <person name="Birren B."/>
        </authorList>
    </citation>
    <scope>NUCLEOTIDE SEQUENCE</scope>
    <source>
        <strain evidence="3">ATCC 64411</strain>
    </source>
</reference>
<dbReference type="FunFam" id="1.25.40.90:FF:000030">
    <property type="entry name" value="DUF618 domain protein"/>
    <property type="match status" value="1"/>
</dbReference>
<gene>
    <name evidence="3" type="ORF">MAPG_04003</name>
</gene>
<sequence>MAYTDDAVLAKLSALNESHDSIATAAQWIMFHRRHAERTVQLWLNRLKESPSAKRLNLVYLANEVTQQSKARHRDDFVHAFSPVMADAAATAYKGASADIQSKLRRVVDVWRDRNIFEPAIQSAVEARLEELDKARGGSRTATIGGVSSALSGSGGSLPAELGGLVAPHQSVSKLLLPTKSAVSSANQEYEKLTNPANPVPSAPVYAARLNGLLKSLATAEGAVAECVKARKELIGALESILTSNKEALEADEVQLAELSRRKQAIDTKKNEVELAIMSGLSAHDDDSRPDGTGPASADAGLARPKIEALTPPPGGEADEDFDASGAQFAPPPVKPPEEVTSAAHVSPRQSPIVPQHTTPFQPSSAPGIEILSNLASQYQSVPTNGSSNKRRRVEPGEDFPDLGNDDGIDADVKEMLRKDSISS</sequence>
<reference evidence="4" key="4">
    <citation type="journal article" date="2015" name="G3 (Bethesda)">
        <title>Genome sequences of three phytopathogenic species of the Magnaporthaceae family of fungi.</title>
        <authorList>
            <person name="Okagaki L.H."/>
            <person name="Nunes C.C."/>
            <person name="Sailsbery J."/>
            <person name="Clay B."/>
            <person name="Brown D."/>
            <person name="John T."/>
            <person name="Oh Y."/>
            <person name="Young N."/>
            <person name="Fitzgerald M."/>
            <person name="Haas B.J."/>
            <person name="Zeng Q."/>
            <person name="Young S."/>
            <person name="Adiconis X."/>
            <person name="Fan L."/>
            <person name="Levin J.Z."/>
            <person name="Mitchell T.K."/>
            <person name="Okubara P.A."/>
            <person name="Farman M.L."/>
            <person name="Kohn L.M."/>
            <person name="Birren B."/>
            <person name="Ma L.-J."/>
            <person name="Dean R.A."/>
        </authorList>
    </citation>
    <scope>NUCLEOTIDE SEQUENCE</scope>
    <source>
        <strain evidence="4">ATCC 64411 / 73-15</strain>
    </source>
</reference>
<dbReference type="EnsemblFungi" id="MAPG_04003T0">
    <property type="protein sequence ID" value="MAPG_04003T0"/>
    <property type="gene ID" value="MAPG_04003"/>
</dbReference>
<dbReference type="Pfam" id="PF04818">
    <property type="entry name" value="CID"/>
    <property type="match status" value="1"/>
</dbReference>
<dbReference type="SUPFAM" id="SSF48464">
    <property type="entry name" value="ENTH/VHS domain"/>
    <property type="match status" value="1"/>
</dbReference>
<dbReference type="PANTHER" id="PTHR12460">
    <property type="entry name" value="CYCLIN-DEPENDENT KINASE INHIBITOR-RELATED PROTEIN"/>
    <property type="match status" value="1"/>
</dbReference>
<reference evidence="3" key="2">
    <citation type="submission" date="2010-05" db="EMBL/GenBank/DDBJ databases">
        <title>The Genome Sequence of Magnaporthe poae strain ATCC 64411.</title>
        <authorList>
            <consortium name="The Broad Institute Genome Sequencing Platform"/>
            <consortium name="Broad Institute Genome Sequencing Center for Infectious Disease"/>
            <person name="Ma L.-J."/>
            <person name="Dead R."/>
            <person name="Young S."/>
            <person name="Zeng Q."/>
            <person name="Koehrsen M."/>
            <person name="Alvarado L."/>
            <person name="Berlin A."/>
            <person name="Chapman S.B."/>
            <person name="Chen Z."/>
            <person name="Freedman E."/>
            <person name="Gellesch M."/>
            <person name="Goldberg J."/>
            <person name="Griggs A."/>
            <person name="Gujja S."/>
            <person name="Heilman E.R."/>
            <person name="Heiman D."/>
            <person name="Hepburn T."/>
            <person name="Howarth C."/>
            <person name="Jen D."/>
            <person name="Larson L."/>
            <person name="Mehta T."/>
            <person name="Neiman D."/>
            <person name="Pearson M."/>
            <person name="Roberts A."/>
            <person name="Saif S."/>
            <person name="Shea T."/>
            <person name="Shenoy N."/>
            <person name="Sisk P."/>
            <person name="Stolte C."/>
            <person name="Sykes S."/>
            <person name="Walk T."/>
            <person name="White J."/>
            <person name="Yandava C."/>
            <person name="Haas B."/>
            <person name="Nusbaum C."/>
            <person name="Birren B."/>
        </authorList>
    </citation>
    <scope>NUCLEOTIDE SEQUENCE</scope>
    <source>
        <strain evidence="3">ATCC 64411</strain>
    </source>
</reference>
<dbReference type="InterPro" id="IPR047883">
    <property type="entry name" value="Rtt103-like_CID"/>
</dbReference>
<proteinExistence type="predicted"/>
<accession>A0A0C4DVJ7</accession>
<dbReference type="SMART" id="SM00582">
    <property type="entry name" value="RPR"/>
    <property type="match status" value="1"/>
</dbReference>
<dbReference type="InterPro" id="IPR006569">
    <property type="entry name" value="CID_dom"/>
</dbReference>
<dbReference type="VEuPathDB" id="FungiDB:MAPG_04003"/>
<dbReference type="eggNOG" id="KOG2669">
    <property type="taxonomic scope" value="Eukaryota"/>
</dbReference>
<dbReference type="Gene3D" id="1.25.40.90">
    <property type="match status" value="1"/>
</dbReference>
<feature type="compositionally biased region" description="Acidic residues" evidence="1">
    <location>
        <begin position="397"/>
        <end position="410"/>
    </location>
</feature>
<dbReference type="STRING" id="644358.A0A0C4DVJ7"/>
<evidence type="ECO:0000256" key="1">
    <source>
        <dbReference type="SAM" id="MobiDB-lite"/>
    </source>
</evidence>